<dbReference type="PANTHER" id="PTHR33332">
    <property type="entry name" value="REVERSE TRANSCRIPTASE DOMAIN-CONTAINING PROTEIN"/>
    <property type="match status" value="1"/>
</dbReference>
<feature type="domain" description="Reverse transcriptase" evidence="1">
    <location>
        <begin position="1"/>
        <end position="115"/>
    </location>
</feature>
<keyword evidence="2" id="KW-0808">Transferase</keyword>
<keyword evidence="2" id="KW-0695">RNA-directed DNA polymerase</keyword>
<keyword evidence="2" id="KW-0548">Nucleotidyltransferase</keyword>
<proteinExistence type="predicted"/>
<organism evidence="2 3">
    <name type="scientific">Plakobranchus ocellatus</name>
    <dbReference type="NCBI Taxonomy" id="259542"/>
    <lineage>
        <taxon>Eukaryota</taxon>
        <taxon>Metazoa</taxon>
        <taxon>Spiralia</taxon>
        <taxon>Lophotrochozoa</taxon>
        <taxon>Mollusca</taxon>
        <taxon>Gastropoda</taxon>
        <taxon>Heterobranchia</taxon>
        <taxon>Euthyneura</taxon>
        <taxon>Panpulmonata</taxon>
        <taxon>Sacoglossa</taxon>
        <taxon>Placobranchoidea</taxon>
        <taxon>Plakobranchidae</taxon>
        <taxon>Plakobranchus</taxon>
    </lineage>
</organism>
<gene>
    <name evidence="2" type="ORF">PoB_004940200</name>
</gene>
<evidence type="ECO:0000313" key="2">
    <source>
        <dbReference type="EMBL" id="GFO22897.1"/>
    </source>
</evidence>
<dbReference type="Pfam" id="PF00078">
    <property type="entry name" value="RVT_1"/>
    <property type="match status" value="1"/>
</dbReference>
<dbReference type="EMBL" id="BLXT01005456">
    <property type="protein sequence ID" value="GFO22897.1"/>
    <property type="molecule type" value="Genomic_DNA"/>
</dbReference>
<dbReference type="AlphaFoldDB" id="A0AAV4BU25"/>
<comment type="caution">
    <text evidence="2">The sequence shown here is derived from an EMBL/GenBank/DDBJ whole genome shotgun (WGS) entry which is preliminary data.</text>
</comment>
<dbReference type="GO" id="GO:0003964">
    <property type="term" value="F:RNA-directed DNA polymerase activity"/>
    <property type="evidence" value="ECO:0007669"/>
    <property type="project" value="UniProtKB-KW"/>
</dbReference>
<dbReference type="InterPro" id="IPR000477">
    <property type="entry name" value="RT_dom"/>
</dbReference>
<dbReference type="Proteomes" id="UP000735302">
    <property type="component" value="Unassembled WGS sequence"/>
</dbReference>
<dbReference type="PROSITE" id="PS50878">
    <property type="entry name" value="RT_POL"/>
    <property type="match status" value="1"/>
</dbReference>
<name>A0AAV4BU25_9GAST</name>
<evidence type="ECO:0000313" key="3">
    <source>
        <dbReference type="Proteomes" id="UP000735302"/>
    </source>
</evidence>
<evidence type="ECO:0000259" key="1">
    <source>
        <dbReference type="PROSITE" id="PS50878"/>
    </source>
</evidence>
<keyword evidence="3" id="KW-1185">Reference proteome</keyword>
<protein>
    <submittedName>
        <fullName evidence="2">RNA-directed DNA polymerase from mobile element jockey</fullName>
    </submittedName>
</protein>
<sequence>MDKWAETLDRGETVHCIYMDYEKAFDTAPHARLISKLRAYHISEQMINWIQSFLSGREQQVVVNGDRLDWKRVKSGIAKGSVLGPLMFVIFINDLPELADSDVYLLTDDNKNLKA</sequence>
<accession>A0AAV4BU25</accession>
<reference evidence="2 3" key="1">
    <citation type="journal article" date="2021" name="Elife">
        <title>Chloroplast acquisition without the gene transfer in kleptoplastic sea slugs, Plakobranchus ocellatus.</title>
        <authorList>
            <person name="Maeda T."/>
            <person name="Takahashi S."/>
            <person name="Yoshida T."/>
            <person name="Shimamura S."/>
            <person name="Takaki Y."/>
            <person name="Nagai Y."/>
            <person name="Toyoda A."/>
            <person name="Suzuki Y."/>
            <person name="Arimoto A."/>
            <person name="Ishii H."/>
            <person name="Satoh N."/>
            <person name="Nishiyama T."/>
            <person name="Hasebe M."/>
            <person name="Maruyama T."/>
            <person name="Minagawa J."/>
            <person name="Obokata J."/>
            <person name="Shigenobu S."/>
        </authorList>
    </citation>
    <scope>NUCLEOTIDE SEQUENCE [LARGE SCALE GENOMIC DNA]</scope>
</reference>